<reference evidence="1" key="1">
    <citation type="submission" date="2019-08" db="EMBL/GenBank/DDBJ databases">
        <authorList>
            <person name="Kucharzyk K."/>
            <person name="Murdoch R.W."/>
            <person name="Higgins S."/>
            <person name="Loffler F."/>
        </authorList>
    </citation>
    <scope>NUCLEOTIDE SEQUENCE</scope>
</reference>
<evidence type="ECO:0000313" key="1">
    <source>
        <dbReference type="EMBL" id="MPM75594.1"/>
    </source>
</evidence>
<dbReference type="AlphaFoldDB" id="A0A645CF99"/>
<proteinExistence type="predicted"/>
<dbReference type="EMBL" id="VSSQ01026731">
    <property type="protein sequence ID" value="MPM75594.1"/>
    <property type="molecule type" value="Genomic_DNA"/>
</dbReference>
<name>A0A645CF99_9ZZZZ</name>
<sequence>MLTAEYYVFELDGFIRNANARQRGKQFLLQRSQTSGVVLFFDQYLLLIGSKQLTRARDEVFNDILRRTVVYLLTFFK</sequence>
<organism evidence="1">
    <name type="scientific">bioreactor metagenome</name>
    <dbReference type="NCBI Taxonomy" id="1076179"/>
    <lineage>
        <taxon>unclassified sequences</taxon>
        <taxon>metagenomes</taxon>
        <taxon>ecological metagenomes</taxon>
    </lineage>
</organism>
<accession>A0A645CF99</accession>
<protein>
    <submittedName>
        <fullName evidence="1">Uncharacterized protein</fullName>
    </submittedName>
</protein>
<comment type="caution">
    <text evidence="1">The sequence shown here is derived from an EMBL/GenBank/DDBJ whole genome shotgun (WGS) entry which is preliminary data.</text>
</comment>
<gene>
    <name evidence="1" type="ORF">SDC9_122588</name>
</gene>